<dbReference type="GO" id="GO:0006777">
    <property type="term" value="P:Mo-molybdopterin cofactor biosynthetic process"/>
    <property type="evidence" value="ECO:0007669"/>
    <property type="project" value="UniProtKB-KW"/>
</dbReference>
<dbReference type="PANTHER" id="PTHR19136">
    <property type="entry name" value="MOLYBDENUM COFACTOR GUANYLYLTRANSFERASE"/>
    <property type="match status" value="1"/>
</dbReference>
<name>A0A285RZ70_9BACL</name>
<comment type="domain">
    <text evidence="8">The N-terminal domain determines nucleotide recognition and specific binding, while the C-terminal domain determines the specific binding to the target protein.</text>
</comment>
<feature type="binding site" evidence="8">
    <location>
        <position position="64"/>
    </location>
    <ligand>
        <name>GTP</name>
        <dbReference type="ChEBI" id="CHEBI:37565"/>
    </ligand>
</feature>
<evidence type="ECO:0000313" key="10">
    <source>
        <dbReference type="EMBL" id="SOB99858.1"/>
    </source>
</evidence>
<proteinExistence type="inferred from homology"/>
<dbReference type="GO" id="GO:0061603">
    <property type="term" value="F:molybdenum cofactor guanylyltransferase activity"/>
    <property type="evidence" value="ECO:0007669"/>
    <property type="project" value="UniProtKB-EC"/>
</dbReference>
<dbReference type="CDD" id="cd02503">
    <property type="entry name" value="MobA"/>
    <property type="match status" value="1"/>
</dbReference>
<comment type="similarity">
    <text evidence="8">Belongs to the MobA family.</text>
</comment>
<feature type="binding site" evidence="8">
    <location>
        <position position="18"/>
    </location>
    <ligand>
        <name>GTP</name>
        <dbReference type="ChEBI" id="CHEBI:37565"/>
    </ligand>
</feature>
<keyword evidence="7 8" id="KW-0501">Molybdenum cofactor biosynthesis</keyword>
<keyword evidence="11" id="KW-1185">Reference proteome</keyword>
<comment type="caution">
    <text evidence="8">Lacks conserved residue(s) required for the propagation of feature annotation.</text>
</comment>
<evidence type="ECO:0000256" key="7">
    <source>
        <dbReference type="ARBA" id="ARBA00023150"/>
    </source>
</evidence>
<gene>
    <name evidence="8" type="primary">mobA</name>
    <name evidence="10" type="ORF">SAMN05880501_102281</name>
</gene>
<dbReference type="AlphaFoldDB" id="A0A285RZ70"/>
<dbReference type="InterPro" id="IPR029044">
    <property type="entry name" value="Nucleotide-diphossugar_trans"/>
</dbReference>
<evidence type="ECO:0000256" key="3">
    <source>
        <dbReference type="ARBA" id="ARBA00022723"/>
    </source>
</evidence>
<dbReference type="EMBL" id="OBMQ01000002">
    <property type="protein sequence ID" value="SOB99858.1"/>
    <property type="molecule type" value="Genomic_DNA"/>
</dbReference>
<keyword evidence="1 8" id="KW-0963">Cytoplasm</keyword>
<dbReference type="Pfam" id="PF12804">
    <property type="entry name" value="NTP_transf_3"/>
    <property type="match status" value="1"/>
</dbReference>
<organism evidence="10 11">
    <name type="scientific">Ureibacillus xyleni</name>
    <dbReference type="NCBI Taxonomy" id="614648"/>
    <lineage>
        <taxon>Bacteria</taxon>
        <taxon>Bacillati</taxon>
        <taxon>Bacillota</taxon>
        <taxon>Bacilli</taxon>
        <taxon>Bacillales</taxon>
        <taxon>Caryophanaceae</taxon>
        <taxon>Ureibacillus</taxon>
    </lineage>
</organism>
<dbReference type="OrthoDB" id="9788394at2"/>
<dbReference type="PANTHER" id="PTHR19136:SF81">
    <property type="entry name" value="MOLYBDENUM COFACTOR GUANYLYLTRANSFERASE"/>
    <property type="match status" value="1"/>
</dbReference>
<dbReference type="SUPFAM" id="SSF53448">
    <property type="entry name" value="Nucleotide-diphospho-sugar transferases"/>
    <property type="match status" value="1"/>
</dbReference>
<dbReference type="GO" id="GO:0005525">
    <property type="term" value="F:GTP binding"/>
    <property type="evidence" value="ECO:0007669"/>
    <property type="project" value="UniProtKB-UniRule"/>
</dbReference>
<evidence type="ECO:0000256" key="1">
    <source>
        <dbReference type="ARBA" id="ARBA00022490"/>
    </source>
</evidence>
<evidence type="ECO:0000259" key="9">
    <source>
        <dbReference type="Pfam" id="PF12804"/>
    </source>
</evidence>
<dbReference type="Proteomes" id="UP000219636">
    <property type="component" value="Unassembled WGS sequence"/>
</dbReference>
<comment type="subcellular location">
    <subcellularLocation>
        <location evidence="8">Cytoplasm</location>
    </subcellularLocation>
</comment>
<comment type="cofactor">
    <cofactor evidence="8">
        <name>Mg(2+)</name>
        <dbReference type="ChEBI" id="CHEBI:18420"/>
    </cofactor>
</comment>
<protein>
    <recommendedName>
        <fullName evidence="8">Probable molybdenum cofactor guanylyltransferase</fullName>
        <shortName evidence="8">MoCo guanylyltransferase</shortName>
        <ecNumber evidence="8">2.7.7.77</ecNumber>
    </recommendedName>
    <alternativeName>
        <fullName evidence="8">GTP:molybdopterin guanylyltransferase</fullName>
    </alternativeName>
    <alternativeName>
        <fullName evidence="8">Mo-MPT guanylyltransferase</fullName>
    </alternativeName>
    <alternativeName>
        <fullName evidence="8">Molybdopterin guanylyltransferase</fullName>
    </alternativeName>
    <alternativeName>
        <fullName evidence="8">Molybdopterin-guanine dinucleotide synthase</fullName>
        <shortName evidence="8">MGD synthase</shortName>
    </alternativeName>
</protein>
<comment type="catalytic activity">
    <reaction evidence="8">
        <text>Mo-molybdopterin + GTP + H(+) = Mo-molybdopterin guanine dinucleotide + diphosphate</text>
        <dbReference type="Rhea" id="RHEA:34243"/>
        <dbReference type="ChEBI" id="CHEBI:15378"/>
        <dbReference type="ChEBI" id="CHEBI:33019"/>
        <dbReference type="ChEBI" id="CHEBI:37565"/>
        <dbReference type="ChEBI" id="CHEBI:71302"/>
        <dbReference type="ChEBI" id="CHEBI:71310"/>
        <dbReference type="EC" id="2.7.7.77"/>
    </reaction>
</comment>
<comment type="function">
    <text evidence="8">Transfers a GMP moiety from GTP to Mo-molybdopterin (Mo-MPT) cofactor (Moco or molybdenum cofactor) to form Mo-molybdopterin guanine dinucleotide (Mo-MGD) cofactor.</text>
</comment>
<feature type="domain" description="MobA-like NTP transferase" evidence="9">
    <location>
        <begin position="3"/>
        <end position="151"/>
    </location>
</feature>
<dbReference type="HAMAP" id="MF_00316">
    <property type="entry name" value="MobA"/>
    <property type="match status" value="1"/>
</dbReference>
<reference evidence="11" key="1">
    <citation type="submission" date="2017-08" db="EMBL/GenBank/DDBJ databases">
        <authorList>
            <person name="Varghese N."/>
            <person name="Submissions S."/>
        </authorList>
    </citation>
    <scope>NUCLEOTIDE SEQUENCE [LARGE SCALE GENOMIC DNA]</scope>
    <source>
        <strain evidence="11">JC22</strain>
    </source>
</reference>
<accession>A0A285RZ70</accession>
<keyword evidence="4 8" id="KW-0547">Nucleotide-binding</keyword>
<sequence>MIGVILAGGESRRFGSPKAFAKIGDQYFYEIAYKNLEPVCQKVIIVTRDELLPLFPSHLLKIVDTVQFKGNGPLAGIYSAMIEELAEQYMVLPCDMPFLNRAILQRLCNVCSKSMVVAVRNEQHLYPLVGIWNRSVINIIYDHLQNNEKSVLHLLKKIDTTWVEAEYLTKNPSYYFQNLNQPLEERSE</sequence>
<keyword evidence="2 8" id="KW-0808">Transferase</keyword>
<keyword evidence="5 8" id="KW-0460">Magnesium</keyword>
<dbReference type="InterPro" id="IPR013482">
    <property type="entry name" value="Molybde_CF_guanTrfase"/>
</dbReference>
<evidence type="ECO:0000256" key="6">
    <source>
        <dbReference type="ARBA" id="ARBA00023134"/>
    </source>
</evidence>
<dbReference type="GO" id="GO:0005737">
    <property type="term" value="C:cytoplasm"/>
    <property type="evidence" value="ECO:0007669"/>
    <property type="project" value="UniProtKB-SubCell"/>
</dbReference>
<keyword evidence="6 8" id="KW-0342">GTP-binding</keyword>
<evidence type="ECO:0000313" key="11">
    <source>
        <dbReference type="Proteomes" id="UP000219636"/>
    </source>
</evidence>
<dbReference type="GO" id="GO:0046872">
    <property type="term" value="F:metal ion binding"/>
    <property type="evidence" value="ECO:0007669"/>
    <property type="project" value="UniProtKB-KW"/>
</dbReference>
<evidence type="ECO:0000256" key="2">
    <source>
        <dbReference type="ARBA" id="ARBA00022679"/>
    </source>
</evidence>
<dbReference type="InterPro" id="IPR025877">
    <property type="entry name" value="MobA-like_NTP_Trfase"/>
</dbReference>
<evidence type="ECO:0000256" key="4">
    <source>
        <dbReference type="ARBA" id="ARBA00022741"/>
    </source>
</evidence>
<feature type="binding site" evidence="8">
    <location>
        <position position="95"/>
    </location>
    <ligand>
        <name>Mg(2+)</name>
        <dbReference type="ChEBI" id="CHEBI:18420"/>
    </ligand>
</feature>
<dbReference type="EC" id="2.7.7.77" evidence="8"/>
<feature type="binding site" evidence="8">
    <location>
        <position position="95"/>
    </location>
    <ligand>
        <name>GTP</name>
        <dbReference type="ChEBI" id="CHEBI:37565"/>
    </ligand>
</feature>
<keyword evidence="3 8" id="KW-0479">Metal-binding</keyword>
<evidence type="ECO:0000256" key="8">
    <source>
        <dbReference type="HAMAP-Rule" id="MF_00316"/>
    </source>
</evidence>
<feature type="binding site" evidence="8">
    <location>
        <begin position="6"/>
        <end position="8"/>
    </location>
    <ligand>
        <name>GTP</name>
        <dbReference type="ChEBI" id="CHEBI:37565"/>
    </ligand>
</feature>
<evidence type="ECO:0000256" key="5">
    <source>
        <dbReference type="ARBA" id="ARBA00022842"/>
    </source>
</evidence>
<dbReference type="Gene3D" id="3.90.550.10">
    <property type="entry name" value="Spore Coat Polysaccharide Biosynthesis Protein SpsA, Chain A"/>
    <property type="match status" value="1"/>
</dbReference>